<dbReference type="RefSeq" id="WP_138834270.1">
    <property type="nucleotide sequence ID" value="NZ_VCNI01000001.1"/>
</dbReference>
<sequence length="393" mass="45807">MNKHLFFFITLALSFNCYAQISYERGYFIENSGKKVDCFIENVDWKNNPTEFKYKLSESSESIKVGITTVKEFSIQNYSKHIRANVKIDRSSSNLNQLSSTRNPIFKEETLFLKILVEGTSNLYYYEDGNLIRYFYGKDGQQNIEQLIFKYYLKDNNIRGENNSFRQQLLNNLECTAITPKGIEKTKYSKENLIRLFIQYNQCMGSESFNYQEMQKRTLFSLSVRPGLNVSSLNVTNQVNTFRNVDFGNRLGFRFGVEGEFFLPFNKSKWSIIVEPTYQQFKAEQESPDSMVDYKSIEIPLGIRHYFFLSESSKLFINGSYILDNVLDSKISYSSADVEITKSTNLGFGLGYKKNDKYSLELRYHTSRNLLGSFAFYDSDFNTISMIFGYSLF</sequence>
<organism evidence="1 2">
    <name type="scientific">Flagellimonas algicola</name>
    <dbReference type="NCBI Taxonomy" id="2583815"/>
    <lineage>
        <taxon>Bacteria</taxon>
        <taxon>Pseudomonadati</taxon>
        <taxon>Bacteroidota</taxon>
        <taxon>Flavobacteriia</taxon>
        <taxon>Flavobacteriales</taxon>
        <taxon>Flavobacteriaceae</taxon>
        <taxon>Flagellimonas</taxon>
    </lineage>
</organism>
<protein>
    <submittedName>
        <fullName evidence="1">Porin family protein</fullName>
    </submittedName>
</protein>
<comment type="caution">
    <text evidence="1">The sequence shown here is derived from an EMBL/GenBank/DDBJ whole genome shotgun (WGS) entry which is preliminary data.</text>
</comment>
<gene>
    <name evidence="1" type="ORF">FGG15_06115</name>
</gene>
<evidence type="ECO:0000313" key="2">
    <source>
        <dbReference type="Proteomes" id="UP000751614"/>
    </source>
</evidence>
<proteinExistence type="predicted"/>
<dbReference type="Proteomes" id="UP000751614">
    <property type="component" value="Unassembled WGS sequence"/>
</dbReference>
<reference evidence="1 2" key="1">
    <citation type="submission" date="2019-05" db="EMBL/GenBank/DDBJ databases">
        <title>Flagellimonas sp. AsT0115, sp. nov., isolated from a marine red algae, Asparagopsis taxiformis.</title>
        <authorList>
            <person name="Kim J."/>
            <person name="Jeong S.E."/>
            <person name="Jeon C.O."/>
        </authorList>
    </citation>
    <scope>NUCLEOTIDE SEQUENCE [LARGE SCALE GENOMIC DNA]</scope>
    <source>
        <strain evidence="1 2">AsT0115</strain>
    </source>
</reference>
<accession>A0ABY2WQ52</accession>
<name>A0ABY2WQ52_9FLAO</name>
<evidence type="ECO:0000313" key="1">
    <source>
        <dbReference type="EMBL" id="TMU57121.1"/>
    </source>
</evidence>
<keyword evidence="2" id="KW-1185">Reference proteome</keyword>
<dbReference type="EMBL" id="VCNI01000001">
    <property type="protein sequence ID" value="TMU57121.1"/>
    <property type="molecule type" value="Genomic_DNA"/>
</dbReference>